<keyword evidence="6" id="KW-1185">Reference proteome</keyword>
<name>A0AAV5HX55_9ROSI</name>
<organism evidence="5 6">
    <name type="scientific">Rubroshorea leprosula</name>
    <dbReference type="NCBI Taxonomy" id="152421"/>
    <lineage>
        <taxon>Eukaryota</taxon>
        <taxon>Viridiplantae</taxon>
        <taxon>Streptophyta</taxon>
        <taxon>Embryophyta</taxon>
        <taxon>Tracheophyta</taxon>
        <taxon>Spermatophyta</taxon>
        <taxon>Magnoliopsida</taxon>
        <taxon>eudicotyledons</taxon>
        <taxon>Gunneridae</taxon>
        <taxon>Pentapetalae</taxon>
        <taxon>rosids</taxon>
        <taxon>malvids</taxon>
        <taxon>Malvales</taxon>
        <taxon>Dipterocarpaceae</taxon>
        <taxon>Rubroshorea</taxon>
    </lineage>
</organism>
<dbReference type="InterPro" id="IPR035979">
    <property type="entry name" value="RBD_domain_sf"/>
</dbReference>
<dbReference type="SUPFAM" id="SSF54928">
    <property type="entry name" value="RNA-binding domain, RBD"/>
    <property type="match status" value="1"/>
</dbReference>
<dbReference type="PROSITE" id="PS50102">
    <property type="entry name" value="RRM"/>
    <property type="match status" value="1"/>
</dbReference>
<dbReference type="InterPro" id="IPR000477">
    <property type="entry name" value="RT_dom"/>
</dbReference>
<sequence>MVIRDCRILRVGIYSSPQVLLLNDDLAMSIHDLAGNGAKDLNLERKVVVPGFIDSHVHLIFGGLQEIGRSTYVILLAATEMRERESARIRARFSTAKDSGARRRLPGFGKGFLEQATTFFFYDFPEDRSAKDLWFCFWSYGKVVDVYIPTRRDRRGRRFGFVRMSGAFDVKDMERRLNQIWLDSYHLKVKLAENMKKGRDEIRAAQKGRAEKQWVRRDLMVRPGRSYAQAVTANLGAIAEGLSSTRERVETADTVALKGAAMKASAVVHGKKSETISVPMITEGVDGASSPLKGDLVLDFAPRDEEVAWLHRSMVAVVRSLDMVRQIQNRMDVDGLMVNVALLGGRQIILVDNSEGCLVEFIANNKELTELWFEWVQPTSLSTVSSASRLAWLRFSGVPLQSWSERCFAELGGLIGEVLLVDEDTKSKSFLCEGRVLILCESRAKISATIMLKVGGEAYPIEVAEEEWRMDPDWWLAGERRNPIAESNSEYSSDDGSESGLMATEFCGENTAGNDDLQVVTGKESDEYFENIQINEMEIHGLDGADFVGPEGEDILGPEGVDIVGLAAKTNVDQRAEGGSIGGVLQQHEGKNKKKCRALGAIYAEAEGIGDPVDGREKLKAGEANWVTARTKSRRERRSKVSREDSRPEMQTVSCSLSDGCIQNRNRAIRQQIQLDEVQRLFMLGQRLGVTCTQNEEEVMSRLALLEEGEEANYKETKLEKIESSMCRGVWNSDDFEWVMQKSNGTSGGLLCIWNKQNFVKRSVVEGHGFIGISGEWGRQQLQCTFVNVYAPCDRQSRIVLWGELSRLVLEEGGRWLLAGDFNAVRNSAERKGRMGETQDMEEFNLFVQGTGLVDVRLRNRKYTWYRPDGTSMSRLDRFLLSTEMSLIEGDWIQEGIRRSISDHCAIILKSRSVDWGPKPFRVLDAWQQHKDFRQFIDERWKMMQIEGWAAFKCKQKLKLLKEDCKRWNDRVFGNVEIRSDNLRQKIDRLDKKCEVEGLNEIEVKQRREAFHELWDLLKKRESVWKQKSRVNWAQLGDANTAFFHRSVHARRAQNAISGIYGDEGWVEEPELVKAAAVQYFTKVFQREQWCRPTMDGIQFRRISDAQREWLERPFTIEEIEEGLKDCDGSKAPGPDGFNFNFIKFAWSTVKDDFVSFLMDFHRNGRLVNGLNSSFLALIPKKLNPEQFKEYRPISLIGCLYKLLAKVLANRLKMVMEGIISESQTAFIGGRQLVDSVLVLNEAVHEVKWRKQESFILKADFEKAYDCVDWGFLDWMMNRMGFGVKWRKWMRECLSTARISILINGSPTTEFPISNGLRQGDPLSPFLFLLVAEGLGGLVKKAEGEGLLKGVEIGRGGMVLSLLQFADDTVFMGKADVDNLRVVKAILNWFQLISGLKINFGKSYLYGFNVSEGWVKGAADIMRCGVGKAPFTYLGLPVGGNSGRRQFWNPVLNRFRQKLASWKSSLLSFGGRITLINSGRGGLGVADLERRNCSLLGKWWYRLGDGVEGLWKRILWEKYYGGRKEVDITSVVNWNMSGVWKDIMGLGRGSERLDAMLGKGFQWKVGDGSCVDFWHDKWVGDKPLRNLFPRLYALANSREGQLKDMGYWSAEDWVWDCRWRRGCVGRGVGEEEQFRELINRVRLHKGEADTWRWIHSGDGVYSAKKAYDFLSSKCCILDEKWSKVIWASYVPSKLSVFGWRFFLNRLATKDNLCRRGVALPGGNVCCGLCHEDVEQLQHIFCHCKPVWLVWMKVLGWWGVQSALPNDVFGMADAVVAGINGGTWTDLGPLIFLVTAWYIWFWRNLKVFGAGERFEERILDSIQSKSFFWLKNKQQGCSFSYTDWILRPLECKKAIVQHGRNLRNYKRLYASADSVQV</sequence>
<dbReference type="PANTHER" id="PTHR33116">
    <property type="entry name" value="REVERSE TRANSCRIPTASE ZINC-BINDING DOMAIN-CONTAINING PROTEIN-RELATED-RELATED"/>
    <property type="match status" value="1"/>
</dbReference>
<evidence type="ECO:0000313" key="6">
    <source>
        <dbReference type="Proteomes" id="UP001054252"/>
    </source>
</evidence>
<dbReference type="PROSITE" id="PS50878">
    <property type="entry name" value="RT_POL"/>
    <property type="match status" value="1"/>
</dbReference>
<feature type="region of interest" description="Disordered" evidence="2">
    <location>
        <begin position="629"/>
        <end position="650"/>
    </location>
</feature>
<evidence type="ECO:0000256" key="1">
    <source>
        <dbReference type="PROSITE-ProRule" id="PRU00176"/>
    </source>
</evidence>
<dbReference type="SUPFAM" id="SSF56219">
    <property type="entry name" value="DNase I-like"/>
    <property type="match status" value="1"/>
</dbReference>
<dbReference type="PANTHER" id="PTHR33116:SF75">
    <property type="entry name" value="RIBONUCLEASE H PROTEIN"/>
    <property type="match status" value="1"/>
</dbReference>
<evidence type="ECO:0000313" key="5">
    <source>
        <dbReference type="EMBL" id="GKU91325.1"/>
    </source>
</evidence>
<dbReference type="Gene3D" id="3.60.10.10">
    <property type="entry name" value="Endonuclease/exonuclease/phosphatase"/>
    <property type="match status" value="1"/>
</dbReference>
<dbReference type="Pfam" id="PF03372">
    <property type="entry name" value="Exo_endo_phos"/>
    <property type="match status" value="1"/>
</dbReference>
<dbReference type="Pfam" id="PF00078">
    <property type="entry name" value="RVT_1"/>
    <property type="match status" value="1"/>
</dbReference>
<dbReference type="InterPro" id="IPR000504">
    <property type="entry name" value="RRM_dom"/>
</dbReference>
<dbReference type="Gene3D" id="2.30.40.10">
    <property type="entry name" value="Urease, subunit C, domain 1"/>
    <property type="match status" value="1"/>
</dbReference>
<feature type="domain" description="RRM" evidence="3">
    <location>
        <begin position="117"/>
        <end position="194"/>
    </location>
</feature>
<accession>A0AAV5HX55</accession>
<dbReference type="EMBL" id="BPVZ01000005">
    <property type="protein sequence ID" value="GKU91325.1"/>
    <property type="molecule type" value="Genomic_DNA"/>
</dbReference>
<dbReference type="InterPro" id="IPR026960">
    <property type="entry name" value="RVT-Znf"/>
</dbReference>
<dbReference type="GO" id="GO:0016810">
    <property type="term" value="F:hydrolase activity, acting on carbon-nitrogen (but not peptide) bonds"/>
    <property type="evidence" value="ECO:0007669"/>
    <property type="project" value="InterPro"/>
</dbReference>
<dbReference type="InterPro" id="IPR005135">
    <property type="entry name" value="Endo/exonuclease/phosphatase"/>
</dbReference>
<dbReference type="CDD" id="cd01650">
    <property type="entry name" value="RT_nLTR_like"/>
    <property type="match status" value="1"/>
</dbReference>
<protein>
    <submittedName>
        <fullName evidence="5">Uncharacterized protein</fullName>
    </submittedName>
</protein>
<comment type="caution">
    <text evidence="5">The sequence shown here is derived from an EMBL/GenBank/DDBJ whole genome shotgun (WGS) entry which is preliminary data.</text>
</comment>
<reference evidence="5 6" key="1">
    <citation type="journal article" date="2021" name="Commun. Biol.">
        <title>The genome of Shorea leprosula (Dipterocarpaceae) highlights the ecological relevance of drought in aseasonal tropical rainforests.</title>
        <authorList>
            <person name="Ng K.K.S."/>
            <person name="Kobayashi M.J."/>
            <person name="Fawcett J.A."/>
            <person name="Hatakeyama M."/>
            <person name="Paape T."/>
            <person name="Ng C.H."/>
            <person name="Ang C.C."/>
            <person name="Tnah L.H."/>
            <person name="Lee C.T."/>
            <person name="Nishiyama T."/>
            <person name="Sese J."/>
            <person name="O'Brien M.J."/>
            <person name="Copetti D."/>
            <person name="Mohd Noor M.I."/>
            <person name="Ong R.C."/>
            <person name="Putra M."/>
            <person name="Sireger I.Z."/>
            <person name="Indrioko S."/>
            <person name="Kosugi Y."/>
            <person name="Izuno A."/>
            <person name="Isagi Y."/>
            <person name="Lee S.L."/>
            <person name="Shimizu K.K."/>
        </authorList>
    </citation>
    <scope>NUCLEOTIDE SEQUENCE [LARGE SCALE GENOMIC DNA]</scope>
    <source>
        <strain evidence="5">214</strain>
    </source>
</reference>
<dbReference type="SUPFAM" id="SSF56672">
    <property type="entry name" value="DNA/RNA polymerases"/>
    <property type="match status" value="1"/>
</dbReference>
<dbReference type="InterPro" id="IPR012677">
    <property type="entry name" value="Nucleotide-bd_a/b_plait_sf"/>
</dbReference>
<dbReference type="SMART" id="SM00360">
    <property type="entry name" value="RRM"/>
    <property type="match status" value="1"/>
</dbReference>
<dbReference type="Proteomes" id="UP001054252">
    <property type="component" value="Unassembled WGS sequence"/>
</dbReference>
<dbReference type="InterPro" id="IPR036691">
    <property type="entry name" value="Endo/exonu/phosph_ase_sf"/>
</dbReference>
<evidence type="ECO:0000259" key="3">
    <source>
        <dbReference type="PROSITE" id="PS50102"/>
    </source>
</evidence>
<evidence type="ECO:0000256" key="2">
    <source>
        <dbReference type="SAM" id="MobiDB-lite"/>
    </source>
</evidence>
<keyword evidence="1" id="KW-0694">RNA-binding</keyword>
<feature type="compositionally biased region" description="Basic and acidic residues" evidence="2">
    <location>
        <begin position="639"/>
        <end position="648"/>
    </location>
</feature>
<dbReference type="InterPro" id="IPR011059">
    <property type="entry name" value="Metal-dep_hydrolase_composite"/>
</dbReference>
<dbReference type="Gene3D" id="3.30.70.330">
    <property type="match status" value="1"/>
</dbReference>
<dbReference type="InterPro" id="IPR043502">
    <property type="entry name" value="DNA/RNA_pol_sf"/>
</dbReference>
<evidence type="ECO:0000259" key="4">
    <source>
        <dbReference type="PROSITE" id="PS50878"/>
    </source>
</evidence>
<dbReference type="GO" id="GO:0003723">
    <property type="term" value="F:RNA binding"/>
    <property type="evidence" value="ECO:0007669"/>
    <property type="project" value="UniProtKB-UniRule"/>
</dbReference>
<feature type="domain" description="Reverse transcriptase" evidence="4">
    <location>
        <begin position="1160"/>
        <end position="1438"/>
    </location>
</feature>
<dbReference type="Pfam" id="PF13966">
    <property type="entry name" value="zf-RVT"/>
    <property type="match status" value="1"/>
</dbReference>
<proteinExistence type="predicted"/>
<gene>
    <name evidence="5" type="ORF">SLEP1_g5212</name>
</gene>